<organism evidence="2 3">
    <name type="scientific">Rhizoclosmatium globosum</name>
    <dbReference type="NCBI Taxonomy" id="329046"/>
    <lineage>
        <taxon>Eukaryota</taxon>
        <taxon>Fungi</taxon>
        <taxon>Fungi incertae sedis</taxon>
        <taxon>Chytridiomycota</taxon>
        <taxon>Chytridiomycota incertae sedis</taxon>
        <taxon>Chytridiomycetes</taxon>
        <taxon>Chytridiales</taxon>
        <taxon>Chytriomycetaceae</taxon>
        <taxon>Rhizoclosmatium</taxon>
    </lineage>
</organism>
<dbReference type="EMBL" id="MCGO01000019">
    <property type="protein sequence ID" value="ORY45763.1"/>
    <property type="molecule type" value="Genomic_DNA"/>
</dbReference>
<accession>A0A1Y2CFC1</accession>
<protein>
    <recommendedName>
        <fullName evidence="4">Leucine-rich repeat-containing N-terminal plant-type domain-containing protein</fullName>
    </recommendedName>
</protein>
<evidence type="ECO:0008006" key="4">
    <source>
        <dbReference type="Google" id="ProtNLM"/>
    </source>
</evidence>
<sequence>MQTGLIALIALTASAFAKLTNDCDTAKTAWPAAFGTLDTNTCCQSASWGVAKCKGQMITSISVDSGSYSGQIPDLSGLTALTEMYISQAGFTQLPANYSAALETL</sequence>
<gene>
    <name evidence="2" type="ORF">BCR33DRAFT_784493</name>
</gene>
<dbReference type="Gene3D" id="3.80.10.10">
    <property type="entry name" value="Ribonuclease Inhibitor"/>
    <property type="match status" value="1"/>
</dbReference>
<keyword evidence="1" id="KW-0732">Signal</keyword>
<evidence type="ECO:0000313" key="3">
    <source>
        <dbReference type="Proteomes" id="UP000193642"/>
    </source>
</evidence>
<comment type="caution">
    <text evidence="2">The sequence shown here is derived from an EMBL/GenBank/DDBJ whole genome shotgun (WGS) entry which is preliminary data.</text>
</comment>
<proteinExistence type="predicted"/>
<feature type="chain" id="PRO_5012282355" description="Leucine-rich repeat-containing N-terminal plant-type domain-containing protein" evidence="1">
    <location>
        <begin position="18"/>
        <end position="105"/>
    </location>
</feature>
<dbReference type="Proteomes" id="UP000193642">
    <property type="component" value="Unassembled WGS sequence"/>
</dbReference>
<name>A0A1Y2CFC1_9FUNG</name>
<reference evidence="2 3" key="1">
    <citation type="submission" date="2016-07" db="EMBL/GenBank/DDBJ databases">
        <title>Pervasive Adenine N6-methylation of Active Genes in Fungi.</title>
        <authorList>
            <consortium name="DOE Joint Genome Institute"/>
            <person name="Mondo S.J."/>
            <person name="Dannebaum R.O."/>
            <person name="Kuo R.C."/>
            <person name="Labutti K."/>
            <person name="Haridas S."/>
            <person name="Kuo A."/>
            <person name="Salamov A."/>
            <person name="Ahrendt S.R."/>
            <person name="Lipzen A."/>
            <person name="Sullivan W."/>
            <person name="Andreopoulos W.B."/>
            <person name="Clum A."/>
            <person name="Lindquist E."/>
            <person name="Daum C."/>
            <person name="Ramamoorthy G.K."/>
            <person name="Gryganskyi A."/>
            <person name="Culley D."/>
            <person name="Magnuson J.K."/>
            <person name="James T.Y."/>
            <person name="O'Malley M.A."/>
            <person name="Stajich J.E."/>
            <person name="Spatafora J.W."/>
            <person name="Visel A."/>
            <person name="Grigoriev I.V."/>
        </authorList>
    </citation>
    <scope>NUCLEOTIDE SEQUENCE [LARGE SCALE GENOMIC DNA]</scope>
    <source>
        <strain evidence="2 3">JEL800</strain>
    </source>
</reference>
<dbReference type="InterPro" id="IPR032675">
    <property type="entry name" value="LRR_dom_sf"/>
</dbReference>
<keyword evidence="3" id="KW-1185">Reference proteome</keyword>
<feature type="signal peptide" evidence="1">
    <location>
        <begin position="1"/>
        <end position="17"/>
    </location>
</feature>
<dbReference type="AlphaFoldDB" id="A0A1Y2CFC1"/>
<evidence type="ECO:0000313" key="2">
    <source>
        <dbReference type="EMBL" id="ORY45763.1"/>
    </source>
</evidence>
<evidence type="ECO:0000256" key="1">
    <source>
        <dbReference type="SAM" id="SignalP"/>
    </source>
</evidence>